<feature type="transmembrane region" description="Helical" evidence="6">
    <location>
        <begin position="112"/>
        <end position="130"/>
    </location>
</feature>
<accession>A0A2M9HRJ0</accession>
<dbReference type="EMBL" id="PGLQ01000002">
    <property type="protein sequence ID" value="PJM79436.1"/>
    <property type="molecule type" value="Genomic_DNA"/>
</dbReference>
<evidence type="ECO:0000256" key="6">
    <source>
        <dbReference type="SAM" id="Phobius"/>
    </source>
</evidence>
<feature type="transmembrane region" description="Helical" evidence="6">
    <location>
        <begin position="237"/>
        <end position="257"/>
    </location>
</feature>
<reference evidence="8 9" key="1">
    <citation type="submission" date="2017-11" db="EMBL/GenBank/DDBJ databases">
        <title>Draft genome sequences of strains TRE 1, TRE D, TRE H and TRI 7, isolated from tamarins, belonging to four potential novel Bifidobacterium species.</title>
        <authorList>
            <person name="Mattarelli P."/>
            <person name="Modesto M."/>
            <person name="Bonetti A."/>
            <person name="Puglisi E."/>
            <person name="Morelli L."/>
        </authorList>
    </citation>
    <scope>NUCLEOTIDE SEQUENCE [LARGE SCALE GENOMIC DNA]</scope>
    <source>
        <strain evidence="9">TRED</strain>
    </source>
</reference>
<feature type="transmembrane region" description="Helical" evidence="6">
    <location>
        <begin position="161"/>
        <end position="182"/>
    </location>
</feature>
<dbReference type="PANTHER" id="PTHR32322">
    <property type="entry name" value="INNER MEMBRANE TRANSPORTER"/>
    <property type="match status" value="1"/>
</dbReference>
<evidence type="ECO:0000256" key="3">
    <source>
        <dbReference type="ARBA" id="ARBA00022692"/>
    </source>
</evidence>
<feature type="transmembrane region" description="Helical" evidence="6">
    <location>
        <begin position="294"/>
        <end position="313"/>
    </location>
</feature>
<comment type="caution">
    <text evidence="8">The sequence shown here is derived from an EMBL/GenBank/DDBJ whole genome shotgun (WGS) entry which is preliminary data.</text>
</comment>
<feature type="transmembrane region" description="Helical" evidence="6">
    <location>
        <begin position="137"/>
        <end position="155"/>
    </location>
</feature>
<dbReference type="InterPro" id="IPR000620">
    <property type="entry name" value="EamA_dom"/>
</dbReference>
<evidence type="ECO:0000259" key="7">
    <source>
        <dbReference type="Pfam" id="PF00892"/>
    </source>
</evidence>
<feature type="transmembrane region" description="Helical" evidence="6">
    <location>
        <begin position="85"/>
        <end position="106"/>
    </location>
</feature>
<dbReference type="Proteomes" id="UP000228755">
    <property type="component" value="Unassembled WGS sequence"/>
</dbReference>
<evidence type="ECO:0000256" key="1">
    <source>
        <dbReference type="ARBA" id="ARBA00004141"/>
    </source>
</evidence>
<keyword evidence="9" id="KW-1185">Reference proteome</keyword>
<proteinExistence type="inferred from homology"/>
<feature type="transmembrane region" description="Helical" evidence="6">
    <location>
        <begin position="269"/>
        <end position="288"/>
    </location>
</feature>
<feature type="transmembrane region" description="Helical" evidence="6">
    <location>
        <begin position="194"/>
        <end position="217"/>
    </location>
</feature>
<name>A0A2M9HRJ0_9BIFI</name>
<sequence length="321" mass="33957">MHQMSQTKRVVIDLLNRVPVVLIVIGEALVIYLATAVAKLAFTQLDPLYSVWYRVGFMAVLLLAWRRPWSAGKRDRLFHRSVRGWALIVLLGCSLVLMNTMFYVAISNMDMGIAVAIEFLGPLSVAVITGRSWRERLGIGIAAAGVVLLAGISLANPSGKGTFLVGLIAILIGGSMWGVYIVTGRRVASGGNSLDNLCIAVTIGWLVQSIFLGAPAIANVLHPKPDATWALAAGGSLKLLLLLFVISLMASFIPYVVEQITLRRTSSGAFSVMQSINPAMAVAIGLLFGEVPSAGEIVGVALVICAVIVTFSGDAAPAGND</sequence>
<comment type="subcellular location">
    <subcellularLocation>
        <location evidence="1">Membrane</location>
        <topology evidence="1">Multi-pass membrane protein</topology>
    </subcellularLocation>
</comment>
<feature type="transmembrane region" description="Helical" evidence="6">
    <location>
        <begin position="20"/>
        <end position="42"/>
    </location>
</feature>
<evidence type="ECO:0000313" key="8">
    <source>
        <dbReference type="EMBL" id="PJM79436.1"/>
    </source>
</evidence>
<organism evidence="8 9">
    <name type="scientific">Bifidobacterium scaligerum</name>
    <dbReference type="NCBI Taxonomy" id="2052656"/>
    <lineage>
        <taxon>Bacteria</taxon>
        <taxon>Bacillati</taxon>
        <taxon>Actinomycetota</taxon>
        <taxon>Actinomycetes</taxon>
        <taxon>Bifidobacteriales</taxon>
        <taxon>Bifidobacteriaceae</taxon>
        <taxon>Bifidobacterium</taxon>
    </lineage>
</organism>
<dbReference type="Pfam" id="PF00892">
    <property type="entry name" value="EamA"/>
    <property type="match status" value="2"/>
</dbReference>
<keyword evidence="5 6" id="KW-0472">Membrane</keyword>
<dbReference type="InterPro" id="IPR050638">
    <property type="entry name" value="AA-Vitamin_Transporters"/>
</dbReference>
<feature type="transmembrane region" description="Helical" evidence="6">
    <location>
        <begin position="48"/>
        <end position="65"/>
    </location>
</feature>
<gene>
    <name evidence="8" type="ORF">CUU80_05340</name>
</gene>
<protein>
    <submittedName>
        <fullName evidence="8">Threonine transporter RhtB</fullName>
    </submittedName>
</protein>
<dbReference type="OrthoDB" id="9815120at2"/>
<keyword evidence="4 6" id="KW-1133">Transmembrane helix</keyword>
<evidence type="ECO:0000313" key="9">
    <source>
        <dbReference type="Proteomes" id="UP000228755"/>
    </source>
</evidence>
<dbReference type="InterPro" id="IPR037185">
    <property type="entry name" value="EmrE-like"/>
</dbReference>
<keyword evidence="3 6" id="KW-0812">Transmembrane</keyword>
<dbReference type="SUPFAM" id="SSF103481">
    <property type="entry name" value="Multidrug resistance efflux transporter EmrE"/>
    <property type="match status" value="2"/>
</dbReference>
<comment type="similarity">
    <text evidence="2">Belongs to the EamA transporter family.</text>
</comment>
<dbReference type="PANTHER" id="PTHR32322:SF2">
    <property type="entry name" value="EAMA DOMAIN-CONTAINING PROTEIN"/>
    <property type="match status" value="1"/>
</dbReference>
<evidence type="ECO:0000256" key="4">
    <source>
        <dbReference type="ARBA" id="ARBA00022989"/>
    </source>
</evidence>
<dbReference type="AlphaFoldDB" id="A0A2M9HRJ0"/>
<evidence type="ECO:0000256" key="2">
    <source>
        <dbReference type="ARBA" id="ARBA00007362"/>
    </source>
</evidence>
<evidence type="ECO:0000256" key="5">
    <source>
        <dbReference type="ARBA" id="ARBA00023136"/>
    </source>
</evidence>
<dbReference type="GO" id="GO:0016020">
    <property type="term" value="C:membrane"/>
    <property type="evidence" value="ECO:0007669"/>
    <property type="project" value="UniProtKB-SubCell"/>
</dbReference>
<feature type="domain" description="EamA" evidence="7">
    <location>
        <begin position="165"/>
        <end position="311"/>
    </location>
</feature>
<feature type="domain" description="EamA" evidence="7">
    <location>
        <begin position="21"/>
        <end position="155"/>
    </location>
</feature>